<feature type="transmembrane region" description="Helical" evidence="1">
    <location>
        <begin position="40"/>
        <end position="64"/>
    </location>
</feature>
<evidence type="ECO:0000256" key="1">
    <source>
        <dbReference type="SAM" id="Phobius"/>
    </source>
</evidence>
<feature type="transmembrane region" description="Helical" evidence="1">
    <location>
        <begin position="76"/>
        <end position="96"/>
    </location>
</feature>
<gene>
    <name evidence="2" type="ORF">LCGC14_0013020</name>
</gene>
<feature type="transmembrane region" description="Helical" evidence="1">
    <location>
        <begin position="6"/>
        <end position="28"/>
    </location>
</feature>
<comment type="caution">
    <text evidence="2">The sequence shown here is derived from an EMBL/GenBank/DDBJ whole genome shotgun (WGS) entry which is preliminary data.</text>
</comment>
<reference evidence="2" key="1">
    <citation type="journal article" date="2015" name="Nature">
        <title>Complex archaea that bridge the gap between prokaryotes and eukaryotes.</title>
        <authorList>
            <person name="Spang A."/>
            <person name="Saw J.H."/>
            <person name="Jorgensen S.L."/>
            <person name="Zaremba-Niedzwiedzka K."/>
            <person name="Martijn J."/>
            <person name="Lind A.E."/>
            <person name="van Eijk R."/>
            <person name="Schleper C."/>
            <person name="Guy L."/>
            <person name="Ettema T.J."/>
        </authorList>
    </citation>
    <scope>NUCLEOTIDE SEQUENCE</scope>
</reference>
<dbReference type="AlphaFoldDB" id="A0A0F9WH49"/>
<sequence>MDGTDQLLTITQVSVALAGFAGVVSAYQHKQEAHVRRGDALGIAMMVNIGLVDAFFSVLPVMLFGLGFSEVLTWKMSSALMAANYVVFFAYIFRNMRRIKVKKLSSKLAYAALYLSGLLFFCLNLANTFGIGYQGVSGPYFVSLILPLIIAGFMFARLVLRPLWRSVKDSE</sequence>
<dbReference type="EMBL" id="LAZR01000002">
    <property type="protein sequence ID" value="KKO11798.1"/>
    <property type="molecule type" value="Genomic_DNA"/>
</dbReference>
<evidence type="ECO:0000313" key="2">
    <source>
        <dbReference type="EMBL" id="KKO11798.1"/>
    </source>
</evidence>
<accession>A0A0F9WH49</accession>
<keyword evidence="1" id="KW-0812">Transmembrane</keyword>
<organism evidence="2">
    <name type="scientific">marine sediment metagenome</name>
    <dbReference type="NCBI Taxonomy" id="412755"/>
    <lineage>
        <taxon>unclassified sequences</taxon>
        <taxon>metagenomes</taxon>
        <taxon>ecological metagenomes</taxon>
    </lineage>
</organism>
<keyword evidence="1" id="KW-0472">Membrane</keyword>
<proteinExistence type="predicted"/>
<feature type="transmembrane region" description="Helical" evidence="1">
    <location>
        <begin position="138"/>
        <end position="160"/>
    </location>
</feature>
<keyword evidence="1" id="KW-1133">Transmembrane helix</keyword>
<name>A0A0F9WH49_9ZZZZ</name>
<protein>
    <submittedName>
        <fullName evidence="2">Uncharacterized protein</fullName>
    </submittedName>
</protein>
<feature type="transmembrane region" description="Helical" evidence="1">
    <location>
        <begin position="108"/>
        <end position="126"/>
    </location>
</feature>